<dbReference type="Proteomes" id="UP000015267">
    <property type="component" value="Unassembled WGS sequence"/>
</dbReference>
<dbReference type="EMBL" id="ANDB01000016">
    <property type="protein sequence ID" value="EPW16517.1"/>
    <property type="molecule type" value="Genomic_DNA"/>
</dbReference>
<name>A0AAV3JJL6_STRAG</name>
<comment type="caution">
    <text evidence="1">The sequence shown here is derived from an EMBL/GenBank/DDBJ whole genome shotgun (WGS) entry which is preliminary data.</text>
</comment>
<protein>
    <submittedName>
        <fullName evidence="1">Uncharacterized protein</fullName>
    </submittedName>
</protein>
<proteinExistence type="predicted"/>
<accession>A0AAV3JJL6</accession>
<organism evidence="1 2">
    <name type="scientific">Streptococcus agalactiae CCUG 29376</name>
    <dbReference type="NCBI Taxonomy" id="1105255"/>
    <lineage>
        <taxon>Bacteria</taxon>
        <taxon>Bacillati</taxon>
        <taxon>Bacillota</taxon>
        <taxon>Bacilli</taxon>
        <taxon>Lactobacillales</taxon>
        <taxon>Streptococcaceae</taxon>
        <taxon>Streptococcus</taxon>
    </lineage>
</organism>
<sequence>MNWNKFAPITIQYLVQKTGRESNIFRPFILKTGGKI</sequence>
<evidence type="ECO:0000313" key="1">
    <source>
        <dbReference type="EMBL" id="EPW16517.1"/>
    </source>
</evidence>
<evidence type="ECO:0000313" key="2">
    <source>
        <dbReference type="Proteomes" id="UP000015267"/>
    </source>
</evidence>
<gene>
    <name evidence="1" type="ORF">SAG0055_05090</name>
</gene>
<dbReference type="AlphaFoldDB" id="A0AAV3JJL6"/>
<reference evidence="1 2" key="1">
    <citation type="submission" date="2012-10" db="EMBL/GenBank/DDBJ databases">
        <authorList>
            <person name="Zadoks R.N."/>
            <person name="Moroni P."/>
            <person name="Richards V.P."/>
            <person name="Durkin S.A.S."/>
            <person name="Kim M."/>
            <person name="Pavinski Bitar P.D."/>
            <person name="Stanhope M.J."/>
            <person name="Town C.D."/>
            <person name="Venter J.C."/>
        </authorList>
    </citation>
    <scope>NUCLEOTIDE SEQUENCE [LARGE SCALE GENOMIC DNA]</scope>
    <source>
        <strain evidence="1 2">CCUG 29376</strain>
    </source>
</reference>